<evidence type="ECO:0000313" key="2">
    <source>
        <dbReference type="Proteomes" id="UP000287033"/>
    </source>
</evidence>
<sequence length="40" mass="4465">MDGNRSLWPQMECLNLNESGILNRSCGETGTRRAVLTGRK</sequence>
<comment type="caution">
    <text evidence="1">The sequence shown here is derived from an EMBL/GenBank/DDBJ whole genome shotgun (WGS) entry which is preliminary data.</text>
</comment>
<keyword evidence="2" id="KW-1185">Reference proteome</keyword>
<reference evidence="1 2" key="1">
    <citation type="journal article" date="2018" name="Nat. Ecol. Evol.">
        <title>Shark genomes provide insights into elasmobranch evolution and the origin of vertebrates.</title>
        <authorList>
            <person name="Hara Y"/>
            <person name="Yamaguchi K"/>
            <person name="Onimaru K"/>
            <person name="Kadota M"/>
            <person name="Koyanagi M"/>
            <person name="Keeley SD"/>
            <person name="Tatsumi K"/>
            <person name="Tanaka K"/>
            <person name="Motone F"/>
            <person name="Kageyama Y"/>
            <person name="Nozu R"/>
            <person name="Adachi N"/>
            <person name="Nishimura O"/>
            <person name="Nakagawa R"/>
            <person name="Tanegashima C"/>
            <person name="Kiyatake I"/>
            <person name="Matsumoto R"/>
            <person name="Murakumo K"/>
            <person name="Nishida K"/>
            <person name="Terakita A"/>
            <person name="Kuratani S"/>
            <person name="Sato K"/>
            <person name="Hyodo S Kuraku.S."/>
        </authorList>
    </citation>
    <scope>NUCLEOTIDE SEQUENCE [LARGE SCALE GENOMIC DNA]</scope>
</reference>
<proteinExistence type="predicted"/>
<name>A0A401RQP8_CHIPU</name>
<dbReference type="EMBL" id="BEZZ01001820">
    <property type="protein sequence ID" value="GCC20518.1"/>
    <property type="molecule type" value="Genomic_DNA"/>
</dbReference>
<dbReference type="Proteomes" id="UP000287033">
    <property type="component" value="Unassembled WGS sequence"/>
</dbReference>
<dbReference type="AlphaFoldDB" id="A0A401RQP8"/>
<organism evidence="1 2">
    <name type="scientific">Chiloscyllium punctatum</name>
    <name type="common">Brownbanded bambooshark</name>
    <name type="synonym">Hemiscyllium punctatum</name>
    <dbReference type="NCBI Taxonomy" id="137246"/>
    <lineage>
        <taxon>Eukaryota</taxon>
        <taxon>Metazoa</taxon>
        <taxon>Chordata</taxon>
        <taxon>Craniata</taxon>
        <taxon>Vertebrata</taxon>
        <taxon>Chondrichthyes</taxon>
        <taxon>Elasmobranchii</taxon>
        <taxon>Galeomorphii</taxon>
        <taxon>Galeoidea</taxon>
        <taxon>Orectolobiformes</taxon>
        <taxon>Hemiscylliidae</taxon>
        <taxon>Chiloscyllium</taxon>
    </lineage>
</organism>
<accession>A0A401RQP8</accession>
<gene>
    <name evidence="1" type="ORF">chiPu_0019080</name>
</gene>
<feature type="non-terminal residue" evidence="1">
    <location>
        <position position="40"/>
    </location>
</feature>
<evidence type="ECO:0000313" key="1">
    <source>
        <dbReference type="EMBL" id="GCC20518.1"/>
    </source>
</evidence>
<protein>
    <submittedName>
        <fullName evidence="1">Uncharacterized protein</fullName>
    </submittedName>
</protein>